<dbReference type="OrthoDB" id="7210948at2"/>
<dbReference type="AlphaFoldDB" id="A0A2P7QYJ9"/>
<evidence type="ECO:0000313" key="2">
    <source>
        <dbReference type="Proteomes" id="UP000241167"/>
    </source>
</evidence>
<proteinExistence type="predicted"/>
<comment type="caution">
    <text evidence="1">The sequence shown here is derived from an EMBL/GenBank/DDBJ whole genome shotgun (WGS) entry which is preliminary data.</text>
</comment>
<gene>
    <name evidence="1" type="ORF">C7I55_01045</name>
</gene>
<accession>A0A2P7QYJ9</accession>
<reference evidence="1 2" key="1">
    <citation type="submission" date="2018-03" db="EMBL/GenBank/DDBJ databases">
        <title>The draft genome of Sphingosinicella sp. GL-C-18.</title>
        <authorList>
            <person name="Liu L."/>
            <person name="Li L."/>
            <person name="Liang L."/>
            <person name="Zhang X."/>
            <person name="Wang T."/>
        </authorList>
    </citation>
    <scope>NUCLEOTIDE SEQUENCE [LARGE SCALE GENOMIC DNA]</scope>
    <source>
        <strain evidence="1 2">GL-C-18</strain>
    </source>
</reference>
<organism evidence="1 2">
    <name type="scientific">Allosphingosinicella deserti</name>
    <dbReference type="NCBI Taxonomy" id="2116704"/>
    <lineage>
        <taxon>Bacteria</taxon>
        <taxon>Pseudomonadati</taxon>
        <taxon>Pseudomonadota</taxon>
        <taxon>Alphaproteobacteria</taxon>
        <taxon>Sphingomonadales</taxon>
        <taxon>Sphingomonadaceae</taxon>
        <taxon>Allosphingosinicella</taxon>
    </lineage>
</organism>
<sequence>MVDIHLGDEWDEDLIAAIDAVLQGIGAERISKHGSIAGSQEWSSSEWRLGEQVITVERETYMGVSLVGPPALTNAVAAAALARCGRAPL</sequence>
<name>A0A2P7QYJ9_9SPHN</name>
<evidence type="ECO:0000313" key="1">
    <source>
        <dbReference type="EMBL" id="PSJ43023.1"/>
    </source>
</evidence>
<protein>
    <submittedName>
        <fullName evidence="1">Uncharacterized protein</fullName>
    </submittedName>
</protein>
<dbReference type="RefSeq" id="WP_106511044.1">
    <property type="nucleotide sequence ID" value="NZ_PXYI01000001.1"/>
</dbReference>
<dbReference type="Proteomes" id="UP000241167">
    <property type="component" value="Unassembled WGS sequence"/>
</dbReference>
<dbReference type="EMBL" id="PXYI01000001">
    <property type="protein sequence ID" value="PSJ43023.1"/>
    <property type="molecule type" value="Genomic_DNA"/>
</dbReference>
<keyword evidence="2" id="KW-1185">Reference proteome</keyword>